<name>A0ABR1EIY7_NECAM</name>
<dbReference type="Proteomes" id="UP001303046">
    <property type="component" value="Unassembled WGS sequence"/>
</dbReference>
<dbReference type="EMBL" id="JAVFWL010000006">
    <property type="protein sequence ID" value="KAK6761756.1"/>
    <property type="molecule type" value="Genomic_DNA"/>
</dbReference>
<dbReference type="Gene3D" id="3.30.420.10">
    <property type="entry name" value="Ribonuclease H-like superfamily/Ribonuclease H"/>
    <property type="match status" value="1"/>
</dbReference>
<reference evidence="1 2" key="1">
    <citation type="submission" date="2023-08" db="EMBL/GenBank/DDBJ databases">
        <title>A Necator americanus chromosomal reference genome.</title>
        <authorList>
            <person name="Ilik V."/>
            <person name="Petrzelkova K.J."/>
            <person name="Pardy F."/>
            <person name="Fuh T."/>
            <person name="Niatou-Singa F.S."/>
            <person name="Gouil Q."/>
            <person name="Baker L."/>
            <person name="Ritchie M.E."/>
            <person name="Jex A.R."/>
            <person name="Gazzola D."/>
            <person name="Li H."/>
            <person name="Toshio Fujiwara R."/>
            <person name="Zhan B."/>
            <person name="Aroian R.V."/>
            <person name="Pafco B."/>
            <person name="Schwarz E.M."/>
        </authorList>
    </citation>
    <scope>NUCLEOTIDE SEQUENCE [LARGE SCALE GENOMIC DNA]</scope>
    <source>
        <strain evidence="1 2">Aroian</strain>
        <tissue evidence="1">Whole animal</tissue>
    </source>
</reference>
<dbReference type="PANTHER" id="PTHR46060:SF1">
    <property type="entry name" value="MARINER MOS1 TRANSPOSASE-LIKE PROTEIN"/>
    <property type="match status" value="1"/>
</dbReference>
<dbReference type="InterPro" id="IPR001888">
    <property type="entry name" value="Transposase_1"/>
</dbReference>
<dbReference type="PANTHER" id="PTHR46060">
    <property type="entry name" value="MARINER MOS1 TRANSPOSASE-LIKE PROTEIN"/>
    <property type="match status" value="1"/>
</dbReference>
<comment type="caution">
    <text evidence="1">The sequence shown here is derived from an EMBL/GenBank/DDBJ whole genome shotgun (WGS) entry which is preliminary data.</text>
</comment>
<organism evidence="1 2">
    <name type="scientific">Necator americanus</name>
    <name type="common">Human hookworm</name>
    <dbReference type="NCBI Taxonomy" id="51031"/>
    <lineage>
        <taxon>Eukaryota</taxon>
        <taxon>Metazoa</taxon>
        <taxon>Ecdysozoa</taxon>
        <taxon>Nematoda</taxon>
        <taxon>Chromadorea</taxon>
        <taxon>Rhabditida</taxon>
        <taxon>Rhabditina</taxon>
        <taxon>Rhabditomorpha</taxon>
        <taxon>Strongyloidea</taxon>
        <taxon>Ancylostomatidae</taxon>
        <taxon>Bunostominae</taxon>
        <taxon>Necator</taxon>
    </lineage>
</organism>
<proteinExistence type="predicted"/>
<dbReference type="InterPro" id="IPR052709">
    <property type="entry name" value="Transposase-MT_Hybrid"/>
</dbReference>
<evidence type="ECO:0008006" key="3">
    <source>
        <dbReference type="Google" id="ProtNLM"/>
    </source>
</evidence>
<gene>
    <name evidence="1" type="primary">Necator_chrX.g22891</name>
    <name evidence="1" type="ORF">RB195_022728</name>
</gene>
<dbReference type="Pfam" id="PF01359">
    <property type="entry name" value="Transposase_1"/>
    <property type="match status" value="1"/>
</dbReference>
<sequence length="257" mass="29727">MELDLDLLRRQVEADPYQTTRELTVTLRVSQTSVARGLKSIDKVRKLGRWVPHALTQYDIDCRADTALSLLTLKRAHTWLEHLVTGDEKWISYSNIQRRAQWVDKGTDAEDVPEPNVHAKKVMLCIWWSMHGVKYWELLDEGCTVTTDVYVEQVRNLKSNLETARPQQREVYFHHDNARPHIAKTTKAELTKFGWNILPHPPYSPDLAPSDYHLFSCLQRHLDGQDFQTRDNIKKASRAVLQGAVPSALEQRHLRSA</sequence>
<accession>A0ABR1EIY7</accession>
<evidence type="ECO:0000313" key="1">
    <source>
        <dbReference type="EMBL" id="KAK6761756.1"/>
    </source>
</evidence>
<dbReference type="InterPro" id="IPR036397">
    <property type="entry name" value="RNaseH_sf"/>
</dbReference>
<protein>
    <recommendedName>
        <fullName evidence="3">Transposase</fullName>
    </recommendedName>
</protein>
<keyword evidence="2" id="KW-1185">Reference proteome</keyword>
<evidence type="ECO:0000313" key="2">
    <source>
        <dbReference type="Proteomes" id="UP001303046"/>
    </source>
</evidence>